<gene>
    <name evidence="1" type="ORF">NM688_g2364</name>
</gene>
<evidence type="ECO:0000313" key="2">
    <source>
        <dbReference type="Proteomes" id="UP001148662"/>
    </source>
</evidence>
<dbReference type="Proteomes" id="UP001148662">
    <property type="component" value="Unassembled WGS sequence"/>
</dbReference>
<sequence length="522" mass="56834">MASRLSPGPRCSQGLRGGRGRLPPRQSIRHETWGSVGTTDVKSRALPPGSDPGHLPPSDFHEFHKDLSKRYPSPDHLRSSHTLPLNADYSEELKIAIEATAASDQGGPSSNTPGGYETLHEQPTDAADEEKKRIVAIVTHVDSSTGDEQGCAFILRPRRQNAPEDAFKVDHVFPIVAGFGIGMAQSRRNTLNLSVSEALSQPRVDLTLTIHPGHDPLMEPVYMVTHDIQKLRVLLAECKRLKDTAVASSEPGIIPPYPWIMPYISKSRPEILSAIPTDLRHAHRSIYELLSKAYAGSPGDDRVDISVVREEWIRSKIREVYISSQHATSLKLRVGTFNVNGKLPSQDLSGWIRKFVNRKKYIPSLYALSPLSLGEVVKDDLHDANVSRLDISDPEGEDAKAVPSSLGVPSASATSLLPGDEDEDPDMIVLAFQELDLSAGALLYSTETTREDAWFTAAMAGLGEKAELYTKVRVGRCAVSSASCVCPLAGCGLANICLERDRGAFYASASDLDRSRDIGPHG</sequence>
<keyword evidence="2" id="KW-1185">Reference proteome</keyword>
<organism evidence="1 2">
    <name type="scientific">Phlebia brevispora</name>
    <dbReference type="NCBI Taxonomy" id="194682"/>
    <lineage>
        <taxon>Eukaryota</taxon>
        <taxon>Fungi</taxon>
        <taxon>Dikarya</taxon>
        <taxon>Basidiomycota</taxon>
        <taxon>Agaricomycotina</taxon>
        <taxon>Agaricomycetes</taxon>
        <taxon>Polyporales</taxon>
        <taxon>Meruliaceae</taxon>
        <taxon>Phlebia</taxon>
    </lineage>
</organism>
<proteinExistence type="predicted"/>
<accession>A0ACC1T8W8</accession>
<dbReference type="EMBL" id="JANHOG010000296">
    <property type="protein sequence ID" value="KAJ3555817.1"/>
    <property type="molecule type" value="Genomic_DNA"/>
</dbReference>
<protein>
    <submittedName>
        <fullName evidence="1">Uncharacterized protein</fullName>
    </submittedName>
</protein>
<evidence type="ECO:0000313" key="1">
    <source>
        <dbReference type="EMBL" id="KAJ3555817.1"/>
    </source>
</evidence>
<comment type="caution">
    <text evidence="1">The sequence shown here is derived from an EMBL/GenBank/DDBJ whole genome shotgun (WGS) entry which is preliminary data.</text>
</comment>
<reference evidence="1" key="1">
    <citation type="submission" date="2022-07" db="EMBL/GenBank/DDBJ databases">
        <title>Genome Sequence of Phlebia brevispora.</title>
        <authorList>
            <person name="Buettner E."/>
        </authorList>
    </citation>
    <scope>NUCLEOTIDE SEQUENCE</scope>
    <source>
        <strain evidence="1">MPL23</strain>
    </source>
</reference>
<name>A0ACC1T8W8_9APHY</name>